<dbReference type="Gene3D" id="1.10.510.10">
    <property type="entry name" value="Transferase(Phosphotransferase) domain 1"/>
    <property type="match status" value="1"/>
</dbReference>
<evidence type="ECO:0000313" key="1">
    <source>
        <dbReference type="EMBL" id="RUP06755.1"/>
    </source>
</evidence>
<keyword evidence="1" id="KW-0418">Kinase</keyword>
<comment type="caution">
    <text evidence="1">The sequence shown here is derived from an EMBL/GenBank/DDBJ whole genome shotgun (WGS) entry which is preliminary data.</text>
</comment>
<dbReference type="InterPro" id="IPR020635">
    <property type="entry name" value="Tyr_kinase_cat_dom"/>
</dbReference>
<dbReference type="PROSITE" id="PS50011">
    <property type="entry name" value="PROTEIN_KINASE_DOM"/>
    <property type="match status" value="1"/>
</dbReference>
<dbReference type="EMBL" id="RBNI01016745">
    <property type="protein sequence ID" value="RUP06755.1"/>
    <property type="molecule type" value="Genomic_DNA"/>
</dbReference>
<dbReference type="OrthoDB" id="1732493at2759"/>
<protein>
    <submittedName>
        <fullName evidence="1">Kinase-like domain-containing protein</fullName>
    </submittedName>
</protein>
<dbReference type="Proteomes" id="UP000268093">
    <property type="component" value="Unassembled WGS sequence"/>
</dbReference>
<keyword evidence="1" id="KW-0808">Transferase</keyword>
<proteinExistence type="predicted"/>
<dbReference type="PANTHER" id="PTHR24056">
    <property type="entry name" value="CELL DIVISION PROTEIN KINASE"/>
    <property type="match status" value="1"/>
</dbReference>
<dbReference type="GO" id="GO:0004674">
    <property type="term" value="F:protein serine/threonine kinase activity"/>
    <property type="evidence" value="ECO:0007669"/>
    <property type="project" value="TreeGrafter"/>
</dbReference>
<keyword evidence="2" id="KW-1185">Reference proteome</keyword>
<dbReference type="InterPro" id="IPR050108">
    <property type="entry name" value="CDK"/>
</dbReference>
<gene>
    <name evidence="1" type="ORF">BC936DRAFT_140279</name>
</gene>
<dbReference type="InterPro" id="IPR011009">
    <property type="entry name" value="Kinase-like_dom_sf"/>
</dbReference>
<dbReference type="GO" id="GO:0005524">
    <property type="term" value="F:ATP binding"/>
    <property type="evidence" value="ECO:0007669"/>
    <property type="project" value="UniProtKB-KW"/>
</dbReference>
<organism evidence="1 2">
    <name type="scientific">Jimgerdemannia flammicorona</name>
    <dbReference type="NCBI Taxonomy" id="994334"/>
    <lineage>
        <taxon>Eukaryota</taxon>
        <taxon>Fungi</taxon>
        <taxon>Fungi incertae sedis</taxon>
        <taxon>Mucoromycota</taxon>
        <taxon>Mucoromycotina</taxon>
        <taxon>Endogonomycetes</taxon>
        <taxon>Endogonales</taxon>
        <taxon>Endogonaceae</taxon>
        <taxon>Jimgerdemannia</taxon>
    </lineage>
</organism>
<name>A0A433AVP3_9FUNG</name>
<dbReference type="GO" id="GO:0005634">
    <property type="term" value="C:nucleus"/>
    <property type="evidence" value="ECO:0007669"/>
    <property type="project" value="TreeGrafter"/>
</dbReference>
<evidence type="ECO:0000313" key="2">
    <source>
        <dbReference type="Proteomes" id="UP000268093"/>
    </source>
</evidence>
<sequence length="414" mass="46704">MEPYTLIDIVAQGTYSTVYKATYHPTGAVVAVKQYDATDGKQPARHAAHELRALRKLEEIVEGEPKREGKETFRNLIHLLDVHHDHTDLRFKTTNFVLPYHPLTLRDLFKGHMTTFDISTVASTFAMLVDGVAYLHRRGIVHRDLAPENVLVGQDGVVRVADLGCAWVAGEEDEHERPTPSEQGEDEEDERRRLENEEGVGTRWYKPPDLLLSSRTYTPATDVWSLGCVFAEFYTREHAPLFAGESDIEQLGLIFGALGRPTKADWPEIESLPDYGKLVFLASPSRPNSDYDPDSESDRESESEESEAASDIVDGADVSTSLPPERRFQDIPDQALDLGKKMLMYSPNERISVPKILAHPFLCNVPRDDSGFVVALDVEMMARVSKEKAEREARETQEDEEGWEDEEEDFMQVA</sequence>
<dbReference type="GO" id="GO:0004713">
    <property type="term" value="F:protein tyrosine kinase activity"/>
    <property type="evidence" value="ECO:0007669"/>
    <property type="project" value="InterPro"/>
</dbReference>
<dbReference type="PROSITE" id="PS00109">
    <property type="entry name" value="PROTEIN_KINASE_TYR"/>
    <property type="match status" value="1"/>
</dbReference>
<dbReference type="InterPro" id="IPR008266">
    <property type="entry name" value="Tyr_kinase_AS"/>
</dbReference>
<dbReference type="Pfam" id="PF00069">
    <property type="entry name" value="Pkinase"/>
    <property type="match status" value="1"/>
</dbReference>
<accession>A0A433AVP3</accession>
<reference evidence="1 2" key="1">
    <citation type="journal article" date="2018" name="New Phytol.">
        <title>Phylogenomics of Endogonaceae and evolution of mycorrhizas within Mucoromycota.</title>
        <authorList>
            <person name="Chang Y."/>
            <person name="Desiro A."/>
            <person name="Na H."/>
            <person name="Sandor L."/>
            <person name="Lipzen A."/>
            <person name="Clum A."/>
            <person name="Barry K."/>
            <person name="Grigoriev I.V."/>
            <person name="Martin F.M."/>
            <person name="Stajich J.E."/>
            <person name="Smith M.E."/>
            <person name="Bonito G."/>
            <person name="Spatafora J.W."/>
        </authorList>
    </citation>
    <scope>NUCLEOTIDE SEQUENCE [LARGE SCALE GENOMIC DNA]</scope>
    <source>
        <strain evidence="1 2">GMNB39</strain>
    </source>
</reference>
<dbReference type="InterPro" id="IPR000719">
    <property type="entry name" value="Prot_kinase_dom"/>
</dbReference>
<dbReference type="Gene3D" id="3.30.200.20">
    <property type="entry name" value="Phosphorylase Kinase, domain 1"/>
    <property type="match status" value="1"/>
</dbReference>
<dbReference type="SUPFAM" id="SSF56112">
    <property type="entry name" value="Protein kinase-like (PK-like)"/>
    <property type="match status" value="1"/>
</dbReference>
<dbReference type="SMART" id="SM00219">
    <property type="entry name" value="TyrKc"/>
    <property type="match status" value="1"/>
</dbReference>